<proteinExistence type="predicted"/>
<organism evidence="3">
    <name type="scientific">Serratia fonticola</name>
    <dbReference type="NCBI Taxonomy" id="47917"/>
    <lineage>
        <taxon>Bacteria</taxon>
        <taxon>Pseudomonadati</taxon>
        <taxon>Pseudomonadota</taxon>
        <taxon>Gammaproteobacteria</taxon>
        <taxon>Enterobacterales</taxon>
        <taxon>Yersiniaceae</taxon>
        <taxon>Serratia</taxon>
    </lineage>
</organism>
<dbReference type="EMBL" id="CABEEZ010000143">
    <property type="protein sequence ID" value="VTR57431.1"/>
    <property type="molecule type" value="Genomic_DNA"/>
</dbReference>
<feature type="transmembrane region" description="Helical" evidence="1">
    <location>
        <begin position="24"/>
        <end position="45"/>
    </location>
</feature>
<dbReference type="AlphaFoldDB" id="A0A4U9WE08"/>
<evidence type="ECO:0000259" key="2">
    <source>
        <dbReference type="Pfam" id="PF07811"/>
    </source>
</evidence>
<keyword evidence="1" id="KW-0812">Transmembrane</keyword>
<evidence type="ECO:0000313" key="3">
    <source>
        <dbReference type="EMBL" id="VTR57431.1"/>
    </source>
</evidence>
<dbReference type="InterPro" id="IPR012495">
    <property type="entry name" value="TadE-like_dom"/>
</dbReference>
<name>A0A4U9WE08_SERFO</name>
<feature type="domain" description="TadE-like" evidence="2">
    <location>
        <begin position="24"/>
        <end position="66"/>
    </location>
</feature>
<gene>
    <name evidence="3" type="ORF">NCTC12965_07365</name>
</gene>
<evidence type="ECO:0000256" key="1">
    <source>
        <dbReference type="SAM" id="Phobius"/>
    </source>
</evidence>
<protein>
    <submittedName>
        <fullName evidence="3">Flp pilus assembly protein TadG</fullName>
    </submittedName>
</protein>
<reference evidence="3" key="1">
    <citation type="submission" date="2019-05" db="EMBL/GenBank/DDBJ databases">
        <authorList>
            <consortium name="Pathogen Informatics"/>
        </authorList>
    </citation>
    <scope>NUCLEOTIDE SEQUENCE [LARGE SCALE GENOMIC DNA]</scope>
    <source>
        <strain evidence="3">NCTC12965</strain>
    </source>
</reference>
<keyword evidence="1" id="KW-1133">Transmembrane helix</keyword>
<keyword evidence="1" id="KW-0472">Membrane</keyword>
<accession>A0A4U9WE08</accession>
<dbReference type="Pfam" id="PF07811">
    <property type="entry name" value="TadE"/>
    <property type="match status" value="1"/>
</dbReference>
<sequence length="136" mass="15522">MLIYIRTMVLIKKKLILSTKKEQGAVAVEISLIFFPFIFIILFMFEICRVIYISSALDLAVAEASRYAAISQISEVGYQKVFIDKLNKDIPLMPLLTADKNIYVNVNYCSTIEDVIINNCDSISNEKTSCYIYSRI</sequence>